<reference evidence="7" key="1">
    <citation type="submission" date="2020-05" db="UniProtKB">
        <authorList>
            <consortium name="EnsemblMetazoa"/>
        </authorList>
    </citation>
    <scope>IDENTIFICATION</scope>
    <source>
        <strain evidence="7">Aabys</strain>
    </source>
</reference>
<dbReference type="GO" id="GO:0004568">
    <property type="term" value="F:chitinase activity"/>
    <property type="evidence" value="ECO:0007669"/>
    <property type="project" value="TreeGrafter"/>
</dbReference>
<dbReference type="SMART" id="SM00636">
    <property type="entry name" value="Glyco_18"/>
    <property type="match status" value="1"/>
</dbReference>
<proteinExistence type="predicted"/>
<dbReference type="FunFam" id="3.10.50.10:FF:000003">
    <property type="entry name" value="Class V chitinase CHIT5b"/>
    <property type="match status" value="1"/>
</dbReference>
<dbReference type="eggNOG" id="KOG2806">
    <property type="taxonomic scope" value="Eukaryota"/>
</dbReference>
<dbReference type="EnsemblMetazoa" id="MDOA003101-RB">
    <property type="protein sequence ID" value="MDOA003101-PB"/>
    <property type="gene ID" value="MDOA003101"/>
</dbReference>
<dbReference type="PANTHER" id="PTHR11177">
    <property type="entry name" value="CHITINASE"/>
    <property type="match status" value="1"/>
</dbReference>
<dbReference type="InterPro" id="IPR029070">
    <property type="entry name" value="Chitinase_insertion_sf"/>
</dbReference>
<keyword evidence="5" id="KW-0472">Membrane</keyword>
<dbReference type="GO" id="GO:0008061">
    <property type="term" value="F:chitin binding"/>
    <property type="evidence" value="ECO:0007669"/>
    <property type="project" value="InterPro"/>
</dbReference>
<dbReference type="InterPro" id="IPR050314">
    <property type="entry name" value="Glycosyl_Hydrlase_18"/>
</dbReference>
<keyword evidence="2" id="KW-0378">Hydrolase</keyword>
<dbReference type="Gene3D" id="3.10.50.10">
    <property type="match status" value="1"/>
</dbReference>
<keyword evidence="1" id="KW-0732">Signal</keyword>
<dbReference type="SUPFAM" id="SSF51445">
    <property type="entry name" value="(Trans)glycosidases"/>
    <property type="match status" value="1"/>
</dbReference>
<keyword evidence="3" id="KW-0325">Glycoprotein</keyword>
<name>A0A1I8MB77_MUSDO</name>
<dbReference type="VEuPathDB" id="VectorBase:MDOA003101"/>
<dbReference type="InterPro" id="IPR011583">
    <property type="entry name" value="Chitinase_II/V-like_cat"/>
</dbReference>
<dbReference type="PANTHER" id="PTHR11177:SF390">
    <property type="entry name" value="CHITINASE 11"/>
    <property type="match status" value="1"/>
</dbReference>
<dbReference type="VEuPathDB" id="VectorBase:MDOMA2_020430"/>
<dbReference type="AlphaFoldDB" id="A0A1I8MB77"/>
<dbReference type="STRING" id="7370.A0A1I8MB77"/>
<keyword evidence="5" id="KW-0812">Transmembrane</keyword>
<dbReference type="SUPFAM" id="SSF54556">
    <property type="entry name" value="Chitinase insertion domain"/>
    <property type="match status" value="1"/>
</dbReference>
<dbReference type="OrthoDB" id="76388at2759"/>
<dbReference type="GO" id="GO:0005975">
    <property type="term" value="P:carbohydrate metabolic process"/>
    <property type="evidence" value="ECO:0007669"/>
    <property type="project" value="InterPro"/>
</dbReference>
<protein>
    <recommendedName>
        <fullName evidence="6">GH18 domain-containing protein</fullName>
    </recommendedName>
</protein>
<evidence type="ECO:0000256" key="2">
    <source>
        <dbReference type="ARBA" id="ARBA00022801"/>
    </source>
</evidence>
<evidence type="ECO:0000259" key="6">
    <source>
        <dbReference type="PROSITE" id="PS51910"/>
    </source>
</evidence>
<dbReference type="GO" id="GO:0005576">
    <property type="term" value="C:extracellular region"/>
    <property type="evidence" value="ECO:0007669"/>
    <property type="project" value="TreeGrafter"/>
</dbReference>
<keyword evidence="4" id="KW-0326">Glycosidase</keyword>
<evidence type="ECO:0000256" key="3">
    <source>
        <dbReference type="ARBA" id="ARBA00023180"/>
    </source>
</evidence>
<evidence type="ECO:0000256" key="1">
    <source>
        <dbReference type="ARBA" id="ARBA00022729"/>
    </source>
</evidence>
<sequence length="481" mass="55188">MATTNTYELIDETSGINYTHLKLRIFLLICMCVFSTFLVYQVWEFVYSPFHNDVHPYPYPSPVVWSQRASLYNLAYQEQNGESHDFRLVKNSTFRIKYLHSDDEKEYITRNMDAVGPVLNRSLIVCYYSTPYSDEQYADLNLTDVNGTLCTHINVGMSLISNSSTIAISNGLNNVLLYDVPKLRNRYPTLRILLWIGGGNSASDGFPEMVKNHQNRKRFIQSLKSILYAYKLDGCDLDWEFPSAYNRERMHFSQLLYEIRQEYKRERRNYLLSVAVAAPEGISVFSYDVAEINKYADYVNIMSYDYHFYTKGTPFTGINAPLYRRNNEHSILSTFNINYSVNWWITNGLEPKKVVVGLPTYGHSFSLVNPFNTKIGAPASGHGYTGNQGFVSASETCWFLKKNVLSTFKFDEDTCSPYASSGTEWISFENTQSISCKGDFIKKHGLGGAMIFSLNTDDFRGICTANKAFPLLQTLYNIFKY</sequence>
<evidence type="ECO:0000256" key="5">
    <source>
        <dbReference type="SAM" id="Phobius"/>
    </source>
</evidence>
<evidence type="ECO:0000313" key="7">
    <source>
        <dbReference type="EnsemblMetazoa" id="MDOA003101-PB"/>
    </source>
</evidence>
<dbReference type="Gene3D" id="3.20.20.80">
    <property type="entry name" value="Glycosidases"/>
    <property type="match status" value="1"/>
</dbReference>
<dbReference type="PROSITE" id="PS51910">
    <property type="entry name" value="GH18_2"/>
    <property type="match status" value="1"/>
</dbReference>
<dbReference type="InterPro" id="IPR001223">
    <property type="entry name" value="Glyco_hydro18_cat"/>
</dbReference>
<dbReference type="Pfam" id="PF00704">
    <property type="entry name" value="Glyco_hydro_18"/>
    <property type="match status" value="1"/>
</dbReference>
<dbReference type="InterPro" id="IPR017853">
    <property type="entry name" value="GH"/>
</dbReference>
<gene>
    <name evidence="7" type="primary">101894621</name>
</gene>
<accession>A0A1I8MB77</accession>
<evidence type="ECO:0000256" key="4">
    <source>
        <dbReference type="ARBA" id="ARBA00023295"/>
    </source>
</evidence>
<keyword evidence="5" id="KW-1133">Transmembrane helix</keyword>
<dbReference type="GO" id="GO:0006032">
    <property type="term" value="P:chitin catabolic process"/>
    <property type="evidence" value="ECO:0007669"/>
    <property type="project" value="TreeGrafter"/>
</dbReference>
<feature type="domain" description="GH18" evidence="6">
    <location>
        <begin position="122"/>
        <end position="481"/>
    </location>
</feature>
<feature type="transmembrane region" description="Helical" evidence="5">
    <location>
        <begin position="25"/>
        <end position="43"/>
    </location>
</feature>
<organism evidence="7">
    <name type="scientific">Musca domestica</name>
    <name type="common">House fly</name>
    <dbReference type="NCBI Taxonomy" id="7370"/>
    <lineage>
        <taxon>Eukaryota</taxon>
        <taxon>Metazoa</taxon>
        <taxon>Ecdysozoa</taxon>
        <taxon>Arthropoda</taxon>
        <taxon>Hexapoda</taxon>
        <taxon>Insecta</taxon>
        <taxon>Pterygota</taxon>
        <taxon>Neoptera</taxon>
        <taxon>Endopterygota</taxon>
        <taxon>Diptera</taxon>
        <taxon>Brachycera</taxon>
        <taxon>Muscomorpha</taxon>
        <taxon>Muscoidea</taxon>
        <taxon>Muscidae</taxon>
        <taxon>Musca</taxon>
    </lineage>
</organism>